<accession>A0ABV6KI61</accession>
<proteinExistence type="predicted"/>
<evidence type="ECO:0000313" key="1">
    <source>
        <dbReference type="EMBL" id="MFC0472989.1"/>
    </source>
</evidence>
<comment type="caution">
    <text evidence="1">The sequence shown here is derived from an EMBL/GenBank/DDBJ whole genome shotgun (WGS) entry which is preliminary data.</text>
</comment>
<dbReference type="SUPFAM" id="SSF54913">
    <property type="entry name" value="GlnB-like"/>
    <property type="match status" value="2"/>
</dbReference>
<reference evidence="1 2" key="1">
    <citation type="submission" date="2024-09" db="EMBL/GenBank/DDBJ databases">
        <authorList>
            <person name="Sun Q."/>
            <person name="Mori K."/>
        </authorList>
    </citation>
    <scope>NUCLEOTIDE SEQUENCE [LARGE SCALE GENOMIC DNA]</scope>
    <source>
        <strain evidence="1 2">NCAIM B.02610</strain>
    </source>
</reference>
<keyword evidence="2" id="KW-1185">Reference proteome</keyword>
<dbReference type="SMART" id="SM00938">
    <property type="entry name" value="P-II"/>
    <property type="match status" value="1"/>
</dbReference>
<dbReference type="InterPro" id="IPR002187">
    <property type="entry name" value="N-reg_PII"/>
</dbReference>
<dbReference type="InterPro" id="IPR015867">
    <property type="entry name" value="N-reg_PII/ATP_PRibTrfase_C"/>
</dbReference>
<dbReference type="EMBL" id="JBHLUX010000090">
    <property type="protein sequence ID" value="MFC0472989.1"/>
    <property type="molecule type" value="Genomic_DNA"/>
</dbReference>
<organism evidence="1 2">
    <name type="scientific">Halalkalibacter kiskunsagensis</name>
    <dbReference type="NCBI Taxonomy" id="1548599"/>
    <lineage>
        <taxon>Bacteria</taxon>
        <taxon>Bacillati</taxon>
        <taxon>Bacillota</taxon>
        <taxon>Bacilli</taxon>
        <taxon>Bacillales</taxon>
        <taxon>Bacillaceae</taxon>
        <taxon>Halalkalibacter</taxon>
    </lineage>
</organism>
<gene>
    <name evidence="1" type="ORF">ACFFHM_21475</name>
</gene>
<dbReference type="RefSeq" id="WP_335961225.1">
    <property type="nucleotide sequence ID" value="NZ_JAXBLX010000015.1"/>
</dbReference>
<evidence type="ECO:0000313" key="2">
    <source>
        <dbReference type="Proteomes" id="UP001589838"/>
    </source>
</evidence>
<sequence length="248" mass="27055">MRKKVGKKKMLVNPNHKLVMTIVKKGRAKNVVKATKKAGAEGGTVLLGKGVGIHENKRFLGIPVEYEKEIVLSLVQNHLITQVVEAIQNEVRIEEPGKGLGLVIDLKMVLGICHLPTEEPSVAQKEDIISMPKQEMEYDLIVSIVNKGDSSKVVDASKRAGAEGGTIISGRGTGIHEQAKFLNIQIEPEKEIVLTLIDRKQTNTVLQAILEEAKLNKPGNGIAFVLDVDRTVGINHILNKKVNDESGN</sequence>
<name>A0ABV6KI61_9BACI</name>
<dbReference type="InterPro" id="IPR011322">
    <property type="entry name" value="N-reg_PII-like_a/b"/>
</dbReference>
<dbReference type="Pfam" id="PF00543">
    <property type="entry name" value="P-II"/>
    <property type="match status" value="1"/>
</dbReference>
<dbReference type="PROSITE" id="PS51343">
    <property type="entry name" value="PII_GLNB_DOM"/>
    <property type="match status" value="2"/>
</dbReference>
<dbReference type="Gene3D" id="3.30.70.120">
    <property type="match status" value="2"/>
</dbReference>
<dbReference type="Proteomes" id="UP001589838">
    <property type="component" value="Unassembled WGS sequence"/>
</dbReference>
<protein>
    <submittedName>
        <fullName evidence="1">P-II family nitrogen regulator</fullName>
    </submittedName>
</protein>